<organism evidence="1">
    <name type="scientific">Dulem virus 42</name>
    <dbReference type="NCBI Taxonomy" id="3145760"/>
    <lineage>
        <taxon>Viruses</taxon>
        <taxon>Duplodnaviria</taxon>
        <taxon>Heunggongvirae</taxon>
        <taxon>Uroviricota</taxon>
        <taxon>Caudoviricetes</taxon>
    </lineage>
</organism>
<sequence>MTHADIYTKFMIEYDKASVTSSYPSLTKYEIATVLDKAYLALISQKINGNNSRNASIETDVKSIEDMRPLITR</sequence>
<reference evidence="1" key="1">
    <citation type="submission" date="2024-03" db="EMBL/GenBank/DDBJ databases">
        <title>Diverse circular DNA viruses in blood, oral, and fecal samples of captive lemurs.</title>
        <authorList>
            <person name="Paietta E.N."/>
            <person name="Kraberger S."/>
            <person name="Lund M.C."/>
            <person name="Custer J.M."/>
            <person name="Vargas K.M."/>
            <person name="Ehmke E.E."/>
            <person name="Yoder A.D."/>
            <person name="Varsani A."/>
        </authorList>
    </citation>
    <scope>NUCLEOTIDE SEQUENCE</scope>
    <source>
        <strain evidence="1">Duke_30FF_63</strain>
    </source>
</reference>
<name>A0AAU8BAT2_9CAUD</name>
<protein>
    <submittedName>
        <fullName evidence="1">Uncharacterized protein</fullName>
    </submittedName>
</protein>
<proteinExistence type="predicted"/>
<dbReference type="EMBL" id="PP511876">
    <property type="protein sequence ID" value="XCD08318.1"/>
    <property type="molecule type" value="Genomic_DNA"/>
</dbReference>
<accession>A0AAU8BAT2</accession>
<evidence type="ECO:0000313" key="1">
    <source>
        <dbReference type="EMBL" id="XCD08318.1"/>
    </source>
</evidence>